<dbReference type="AlphaFoldDB" id="A0A1I7SP50"/>
<name>A0A1I7SP50_BURXY</name>
<evidence type="ECO:0000256" key="1">
    <source>
        <dbReference type="SAM" id="MobiDB-lite"/>
    </source>
</evidence>
<accession>A0A1I7SP50</accession>
<dbReference type="WBParaSite" id="BXY_1484000.1">
    <property type="protein sequence ID" value="BXY_1484000.1"/>
    <property type="gene ID" value="BXY_1484000"/>
</dbReference>
<evidence type="ECO:0000313" key="2">
    <source>
        <dbReference type="Proteomes" id="UP000095284"/>
    </source>
</evidence>
<evidence type="ECO:0000313" key="3">
    <source>
        <dbReference type="WBParaSite" id="BXY_1484000.1"/>
    </source>
</evidence>
<sequence length="33" mass="3715">MMSNLRSSESSCYSTTFSESTYESHGSEEPISY</sequence>
<organism evidence="2 3">
    <name type="scientific">Bursaphelenchus xylophilus</name>
    <name type="common">Pinewood nematode worm</name>
    <name type="synonym">Aphelenchoides xylophilus</name>
    <dbReference type="NCBI Taxonomy" id="6326"/>
    <lineage>
        <taxon>Eukaryota</taxon>
        <taxon>Metazoa</taxon>
        <taxon>Ecdysozoa</taxon>
        <taxon>Nematoda</taxon>
        <taxon>Chromadorea</taxon>
        <taxon>Rhabditida</taxon>
        <taxon>Tylenchina</taxon>
        <taxon>Tylenchomorpha</taxon>
        <taxon>Aphelenchoidea</taxon>
        <taxon>Aphelenchoididae</taxon>
        <taxon>Bursaphelenchus</taxon>
    </lineage>
</organism>
<proteinExistence type="predicted"/>
<feature type="compositionally biased region" description="Low complexity" evidence="1">
    <location>
        <begin position="7"/>
        <end position="24"/>
    </location>
</feature>
<reference evidence="3" key="1">
    <citation type="submission" date="2016-11" db="UniProtKB">
        <authorList>
            <consortium name="WormBaseParasite"/>
        </authorList>
    </citation>
    <scope>IDENTIFICATION</scope>
</reference>
<protein>
    <submittedName>
        <fullName evidence="3">Cellular retinoic acid-binding protein 2</fullName>
    </submittedName>
</protein>
<dbReference type="Proteomes" id="UP000095284">
    <property type="component" value="Unplaced"/>
</dbReference>
<feature type="region of interest" description="Disordered" evidence="1">
    <location>
        <begin position="1"/>
        <end position="33"/>
    </location>
</feature>